<reference evidence="1" key="1">
    <citation type="submission" date="2021-01" db="EMBL/GenBank/DDBJ databases">
        <title>Complete genome sequence of Clostridiales bacterium R-7.</title>
        <authorList>
            <person name="Mahoney-Kurpe S.C."/>
            <person name="Palevich N."/>
            <person name="Koike S."/>
            <person name="Moon C.D."/>
            <person name="Attwood G.T."/>
        </authorList>
    </citation>
    <scope>NUCLEOTIDE SEQUENCE</scope>
    <source>
        <strain evidence="1">R-7</strain>
    </source>
</reference>
<gene>
    <name evidence="1" type="ORF">JYE49_01700</name>
</gene>
<keyword evidence="2" id="KW-1185">Reference proteome</keyword>
<proteinExistence type="predicted"/>
<evidence type="ECO:0000313" key="1">
    <source>
        <dbReference type="EMBL" id="QUC67443.1"/>
    </source>
</evidence>
<protein>
    <submittedName>
        <fullName evidence="1">HIT domain-containing protein</fullName>
    </submittedName>
</protein>
<dbReference type="EMBL" id="CP068393">
    <property type="protein sequence ID" value="QUC67443.1"/>
    <property type="molecule type" value="Genomic_DNA"/>
</dbReference>
<dbReference type="Proteomes" id="UP000682782">
    <property type="component" value="Chromosome"/>
</dbReference>
<name>A0AC61N834_9FIRM</name>
<evidence type="ECO:0000313" key="2">
    <source>
        <dbReference type="Proteomes" id="UP000682782"/>
    </source>
</evidence>
<sequence length="136" mass="15439">MEDCVFCKIGSGEIQGLRICEDDEALAFMDISKDYDGHILVIPKKHYRYVTDCPEDVACKVWSMVQKISKHLIEDCGYDGADIMSANSPVSQSLPHFHVHIIPRKIGDRLGNPGEWPKPEGAEEDLRVMHERLKMI</sequence>
<accession>A0AC61N834</accession>
<organism evidence="1 2">
    <name type="scientific">Aristaeella hokkaidonensis</name>
    <dbReference type="NCBI Taxonomy" id="3046382"/>
    <lineage>
        <taxon>Bacteria</taxon>
        <taxon>Bacillati</taxon>
        <taxon>Bacillota</taxon>
        <taxon>Clostridia</taxon>
        <taxon>Eubacteriales</taxon>
        <taxon>Aristaeellaceae</taxon>
        <taxon>Aristaeella</taxon>
    </lineage>
</organism>